<organism evidence="2 3">
    <name type="scientific">Sistotremastrum suecicum HHB10207 ss-3</name>
    <dbReference type="NCBI Taxonomy" id="1314776"/>
    <lineage>
        <taxon>Eukaryota</taxon>
        <taxon>Fungi</taxon>
        <taxon>Dikarya</taxon>
        <taxon>Basidiomycota</taxon>
        <taxon>Agaricomycotina</taxon>
        <taxon>Agaricomycetes</taxon>
        <taxon>Sistotremastrales</taxon>
        <taxon>Sistotremastraceae</taxon>
        <taxon>Sistotremastrum</taxon>
    </lineage>
</organism>
<dbReference type="EMBL" id="KV428163">
    <property type="protein sequence ID" value="KZT34840.1"/>
    <property type="molecule type" value="Genomic_DNA"/>
</dbReference>
<keyword evidence="3" id="KW-1185">Reference proteome</keyword>
<gene>
    <name evidence="2" type="ORF">SISSUDRAFT_241949</name>
</gene>
<feature type="region of interest" description="Disordered" evidence="1">
    <location>
        <begin position="86"/>
        <end position="110"/>
    </location>
</feature>
<accession>A0A166A0S2</accession>
<dbReference type="Proteomes" id="UP000076798">
    <property type="component" value="Unassembled WGS sequence"/>
</dbReference>
<sequence>MQSLARAAGCTTESYLSLPQADLRALNPDLEMNRDLKLNENEETEMIFENMRHTFERGTSDYMRYMRENSLLPSWHPSRSSVVTLPFHDDRQSRNSASGEKASSAGDGVSAVDDTHNFRFPLLRDISFRPRKPSSTSRDIPWKSYSYQSQTLLFLDVV</sequence>
<reference evidence="2 3" key="1">
    <citation type="journal article" date="2016" name="Mol. Biol. Evol.">
        <title>Comparative Genomics of Early-Diverging Mushroom-Forming Fungi Provides Insights into the Origins of Lignocellulose Decay Capabilities.</title>
        <authorList>
            <person name="Nagy L.G."/>
            <person name="Riley R."/>
            <person name="Tritt A."/>
            <person name="Adam C."/>
            <person name="Daum C."/>
            <person name="Floudas D."/>
            <person name="Sun H."/>
            <person name="Yadav J.S."/>
            <person name="Pangilinan J."/>
            <person name="Larsson K.H."/>
            <person name="Matsuura K."/>
            <person name="Barry K."/>
            <person name="Labutti K."/>
            <person name="Kuo R."/>
            <person name="Ohm R.A."/>
            <person name="Bhattacharya S.S."/>
            <person name="Shirouzu T."/>
            <person name="Yoshinaga Y."/>
            <person name="Martin F.M."/>
            <person name="Grigoriev I.V."/>
            <person name="Hibbett D.S."/>
        </authorList>
    </citation>
    <scope>NUCLEOTIDE SEQUENCE [LARGE SCALE GENOMIC DNA]</scope>
    <source>
        <strain evidence="2 3">HHB10207 ss-3</strain>
    </source>
</reference>
<evidence type="ECO:0000256" key="1">
    <source>
        <dbReference type="SAM" id="MobiDB-lite"/>
    </source>
</evidence>
<evidence type="ECO:0000313" key="3">
    <source>
        <dbReference type="Proteomes" id="UP000076798"/>
    </source>
</evidence>
<evidence type="ECO:0000313" key="2">
    <source>
        <dbReference type="EMBL" id="KZT34840.1"/>
    </source>
</evidence>
<name>A0A166A0S2_9AGAM</name>
<proteinExistence type="predicted"/>
<protein>
    <submittedName>
        <fullName evidence="2">Uncharacterized protein</fullName>
    </submittedName>
</protein>
<dbReference type="AlphaFoldDB" id="A0A166A0S2"/>